<dbReference type="AlphaFoldDB" id="A0A511XK11"/>
<dbReference type="Proteomes" id="UP000321746">
    <property type="component" value="Unassembled WGS sequence"/>
</dbReference>
<proteinExistence type="predicted"/>
<name>A0A511XK11_9PROT</name>
<evidence type="ECO:0000313" key="1">
    <source>
        <dbReference type="EMBL" id="GEN63251.1"/>
    </source>
</evidence>
<accession>A0A511XK11</accession>
<protein>
    <submittedName>
        <fullName evidence="1">Uncharacterized protein</fullName>
    </submittedName>
</protein>
<reference evidence="1 2" key="1">
    <citation type="submission" date="2019-07" db="EMBL/GenBank/DDBJ databases">
        <title>Whole genome shotgun sequence of Acetobacter oeni NBRC 105207.</title>
        <authorList>
            <person name="Hosoyama A."/>
            <person name="Uohara A."/>
            <person name="Ohji S."/>
            <person name="Ichikawa N."/>
        </authorList>
    </citation>
    <scope>NUCLEOTIDE SEQUENCE [LARGE SCALE GENOMIC DNA]</scope>
    <source>
        <strain evidence="1 2">NBRC 105207</strain>
    </source>
</reference>
<evidence type="ECO:0000313" key="2">
    <source>
        <dbReference type="Proteomes" id="UP000321746"/>
    </source>
</evidence>
<keyword evidence="2" id="KW-1185">Reference proteome</keyword>
<gene>
    <name evidence="1" type="ORF">AOE01nite_14750</name>
</gene>
<comment type="caution">
    <text evidence="1">The sequence shown here is derived from an EMBL/GenBank/DDBJ whole genome shotgun (WGS) entry which is preliminary data.</text>
</comment>
<sequence length="48" mass="5073">MLPYVICLTAEEINCSGILAAVAGGMTVRLSGVMSDTQIETRIKATML</sequence>
<dbReference type="EMBL" id="BJYG01000017">
    <property type="protein sequence ID" value="GEN63251.1"/>
    <property type="molecule type" value="Genomic_DNA"/>
</dbReference>
<organism evidence="1 2">
    <name type="scientific">Acetobacter oeni</name>
    <dbReference type="NCBI Taxonomy" id="304077"/>
    <lineage>
        <taxon>Bacteria</taxon>
        <taxon>Pseudomonadati</taxon>
        <taxon>Pseudomonadota</taxon>
        <taxon>Alphaproteobacteria</taxon>
        <taxon>Acetobacterales</taxon>
        <taxon>Acetobacteraceae</taxon>
        <taxon>Acetobacter</taxon>
    </lineage>
</organism>